<dbReference type="Pfam" id="PF08386">
    <property type="entry name" value="Abhydrolase_4"/>
    <property type="match status" value="1"/>
</dbReference>
<proteinExistence type="inferred from homology"/>
<dbReference type="InterPro" id="IPR051601">
    <property type="entry name" value="Serine_prot/Carboxylest_S33"/>
</dbReference>
<dbReference type="EMBL" id="SHKY01000001">
    <property type="protein sequence ID" value="RZU54588.1"/>
    <property type="molecule type" value="Genomic_DNA"/>
</dbReference>
<dbReference type="GO" id="GO:0016787">
    <property type="term" value="F:hydrolase activity"/>
    <property type="evidence" value="ECO:0007669"/>
    <property type="project" value="UniProtKB-KW"/>
</dbReference>
<dbReference type="OrthoDB" id="4006962at2"/>
<dbReference type="PANTHER" id="PTHR43248">
    <property type="entry name" value="2-SUCCINYL-6-HYDROXY-2,4-CYCLOHEXADIENE-1-CARBOXYLATE SYNTHASE"/>
    <property type="match status" value="1"/>
</dbReference>
<keyword evidence="7" id="KW-1185">Reference proteome</keyword>
<comment type="caution">
    <text evidence="6">The sequence shown here is derived from an EMBL/GenBank/DDBJ whole genome shotgun (WGS) entry which is preliminary data.</text>
</comment>
<feature type="signal peptide" evidence="3">
    <location>
        <begin position="1"/>
        <end position="27"/>
    </location>
</feature>
<dbReference type="RefSeq" id="WP_130512916.1">
    <property type="nucleotide sequence ID" value="NZ_SHKY01000001.1"/>
</dbReference>
<keyword evidence="3" id="KW-0732">Signal</keyword>
<reference evidence="6 7" key="1">
    <citation type="submission" date="2019-02" db="EMBL/GenBank/DDBJ databases">
        <title>Sequencing the genomes of 1000 actinobacteria strains.</title>
        <authorList>
            <person name="Klenk H.-P."/>
        </authorList>
    </citation>
    <scope>NUCLEOTIDE SEQUENCE [LARGE SCALE GENOMIC DNA]</scope>
    <source>
        <strain evidence="6 7">DSM 45162</strain>
    </source>
</reference>
<evidence type="ECO:0000259" key="5">
    <source>
        <dbReference type="Pfam" id="PF08386"/>
    </source>
</evidence>
<keyword evidence="2" id="KW-0378">Hydrolase</keyword>
<feature type="domain" description="Peptidase S33 tripeptidyl aminopeptidase-like C-terminal" evidence="5">
    <location>
        <begin position="439"/>
        <end position="543"/>
    </location>
</feature>
<gene>
    <name evidence="6" type="ORF">EV385_6539</name>
</gene>
<feature type="domain" description="AB hydrolase-1" evidence="4">
    <location>
        <begin position="110"/>
        <end position="264"/>
    </location>
</feature>
<dbReference type="SUPFAM" id="SSF53474">
    <property type="entry name" value="alpha/beta-Hydrolases"/>
    <property type="match status" value="1"/>
</dbReference>
<evidence type="ECO:0000256" key="3">
    <source>
        <dbReference type="SAM" id="SignalP"/>
    </source>
</evidence>
<dbReference type="InterPro" id="IPR000073">
    <property type="entry name" value="AB_hydrolase_1"/>
</dbReference>
<dbReference type="Pfam" id="PF00561">
    <property type="entry name" value="Abhydrolase_1"/>
    <property type="match status" value="1"/>
</dbReference>
<protein>
    <submittedName>
        <fullName evidence="6">TAP-like protein</fullName>
    </submittedName>
</protein>
<dbReference type="PANTHER" id="PTHR43248:SF25">
    <property type="entry name" value="AB HYDROLASE-1 DOMAIN-CONTAINING PROTEIN-RELATED"/>
    <property type="match status" value="1"/>
</dbReference>
<feature type="chain" id="PRO_5020666232" evidence="3">
    <location>
        <begin position="28"/>
        <end position="600"/>
    </location>
</feature>
<sequence>MPLSSRLLAAGAAGLIAAGGLITPAPAAPTAAPEPAATAAAARSAKTSAAEARRVDRVPTPKLDWYSCYQWAQCATAEVPLDYDNPRGRQVTLALVRVRAKDQDRKIGSLFVNPGGPGAQATFMALAAPYFLSEALLERFDIVGVDPRGIGASDQVQCFRDTGKQTRALKPLNTLPFPVGAKQVKSYLKSARKLARGCSTTGRELAGAMSTAEVARDMDVMRRAVGDTKLTYLGFSYGSALGQYYANMFPDRFRALAVDGTINPRAWVGTRKTGKTNQDQRLRSADGAYRALIELLHRCERAGSTKCAFAGPDTVRKFGTIARRLKRKPLNLGEGMTFTYPLFVTVALGALYDTQGGDMLSGMLAELWLLTDPNRSATPDEIDAAGAAMRQRLTARRAQRGFPYDNSLEAYSAVMCTDGRHPASAKGWARQAAAADRRAPYFGRPWAWASVPCARNAWTVRDEDAYTGPFNRRTARPVLIVGSYWDPATNYRDAVKAADLLPNSRLLSSDNWGHTAYGTSACATGHIDRYLLYRDLPKAGTVCHGDVQPYTRVIDKADQSGLEAPFDLSGATPEEIVAHGLPAPGEAKLLPPVDRTPFAG</sequence>
<evidence type="ECO:0000256" key="1">
    <source>
        <dbReference type="ARBA" id="ARBA00010088"/>
    </source>
</evidence>
<evidence type="ECO:0000313" key="6">
    <source>
        <dbReference type="EMBL" id="RZU54588.1"/>
    </source>
</evidence>
<dbReference type="InterPro" id="IPR029058">
    <property type="entry name" value="AB_hydrolase_fold"/>
</dbReference>
<dbReference type="InterPro" id="IPR013595">
    <property type="entry name" value="Pept_S33_TAP-like_C"/>
</dbReference>
<evidence type="ECO:0000256" key="2">
    <source>
        <dbReference type="ARBA" id="ARBA00022801"/>
    </source>
</evidence>
<organism evidence="6 7">
    <name type="scientific">Krasilnikovia cinnamomea</name>
    <dbReference type="NCBI Taxonomy" id="349313"/>
    <lineage>
        <taxon>Bacteria</taxon>
        <taxon>Bacillati</taxon>
        <taxon>Actinomycetota</taxon>
        <taxon>Actinomycetes</taxon>
        <taxon>Micromonosporales</taxon>
        <taxon>Micromonosporaceae</taxon>
        <taxon>Krasilnikovia</taxon>
    </lineage>
</organism>
<accession>A0A4Q7ZTL3</accession>
<dbReference type="AlphaFoldDB" id="A0A4Q7ZTL3"/>
<dbReference type="Proteomes" id="UP000292564">
    <property type="component" value="Unassembled WGS sequence"/>
</dbReference>
<comment type="similarity">
    <text evidence="1">Belongs to the peptidase S33 family.</text>
</comment>
<dbReference type="Gene3D" id="3.40.50.1820">
    <property type="entry name" value="alpha/beta hydrolase"/>
    <property type="match status" value="2"/>
</dbReference>
<name>A0A4Q7ZTL3_9ACTN</name>
<evidence type="ECO:0000259" key="4">
    <source>
        <dbReference type="Pfam" id="PF00561"/>
    </source>
</evidence>
<evidence type="ECO:0000313" key="7">
    <source>
        <dbReference type="Proteomes" id="UP000292564"/>
    </source>
</evidence>